<evidence type="ECO:0000313" key="2">
    <source>
        <dbReference type="EMBL" id="AOT58815.1"/>
    </source>
</evidence>
<sequence>MSRRGRKAALPTTPFRRPPVLGEDPSDVVVRHTTKEGTTRAYDFGRLPMPAAMQRSLAVLFAEKCTNGAWTSLKTSEGTWRHLHALGEFLSAQENPPTDVPDLTAAMWSAWRLSRKTKAQTGYDQITVTQVLLRADSRLPQEVRAVMARRLPEPKVQERAFEPEEFRQIKAAARRTFRSALLRIRENTEHLNAWRNGDFVRGSKEWTLGEALDLLARTGDLPRMASATGKTLGVIPHYAKVLGGGRPEHTWKRLFLTRLEAAALGVVLVTEFGFNSTTMSEMPVPRAVPDSGEKSGTKVYRLELEKRRRHAGHHFESRNITDHGADSAGRLISDALEATAHARAYVADRAPEVDRLLVWRSKGNRSEAATDSVGELIRVGPFGLGAGSDAAALWAQEQGLPGKVFRRGRKTVNVVHRREPGQNTQDTHDRVYVLPEPQVQEAAGQVIADGVTAAVEAARRTVLQAQLADAPQAGDQETATASCSDFEHSPFTPPGAGCGASFLLCTACPNARVAPVHHPRLAHLHTALENLRSVLDPATWMADWYDAHARLEDLRQRLGVEVWKQAQQRVSDWDRQIIDDLLNGHFDS</sequence>
<protein>
    <submittedName>
        <fullName evidence="2">Uncharacterized protein</fullName>
    </submittedName>
</protein>
<proteinExistence type="predicted"/>
<name>A0A1D8G039_9ACTN</name>
<evidence type="ECO:0000256" key="1">
    <source>
        <dbReference type="SAM" id="MobiDB-lite"/>
    </source>
</evidence>
<dbReference type="PATRIC" id="fig|285473.5.peg.1695"/>
<dbReference type="OrthoDB" id="3353677at2"/>
<dbReference type="EMBL" id="CP017316">
    <property type="protein sequence ID" value="AOT58815.1"/>
    <property type="molecule type" value="Genomic_DNA"/>
</dbReference>
<accession>A0A1D8G039</accession>
<dbReference type="STRING" id="285473.A4G23_01634"/>
<feature type="region of interest" description="Disordered" evidence="1">
    <location>
        <begin position="1"/>
        <end position="25"/>
    </location>
</feature>
<gene>
    <name evidence="2" type="ORF">A4G23_01634</name>
</gene>
<reference evidence="2 3" key="1">
    <citation type="submission" date="2016-09" db="EMBL/GenBank/DDBJ databases">
        <title>Streptomyces rubrolavendulae MJM4426 Genome sequencing and assembly.</title>
        <authorList>
            <person name="Kim J.-G."/>
        </authorList>
    </citation>
    <scope>NUCLEOTIDE SEQUENCE [LARGE SCALE GENOMIC DNA]</scope>
    <source>
        <strain evidence="2 3">MJM4426</strain>
    </source>
</reference>
<dbReference type="RefSeq" id="WP_159029436.1">
    <property type="nucleotide sequence ID" value="NZ_CP017316.1"/>
</dbReference>
<dbReference type="AlphaFoldDB" id="A0A1D8G039"/>
<organism evidence="2 3">
    <name type="scientific">Streptomyces rubrolavendulae</name>
    <dbReference type="NCBI Taxonomy" id="285473"/>
    <lineage>
        <taxon>Bacteria</taxon>
        <taxon>Bacillati</taxon>
        <taxon>Actinomycetota</taxon>
        <taxon>Actinomycetes</taxon>
        <taxon>Kitasatosporales</taxon>
        <taxon>Streptomycetaceae</taxon>
        <taxon>Streptomyces</taxon>
    </lineage>
</organism>
<evidence type="ECO:0000313" key="3">
    <source>
        <dbReference type="Proteomes" id="UP000095349"/>
    </source>
</evidence>
<dbReference type="KEGG" id="srn:A4G23_01634"/>
<keyword evidence="3" id="KW-1185">Reference proteome</keyword>
<dbReference type="Proteomes" id="UP000095349">
    <property type="component" value="Chromosome"/>
</dbReference>